<sequence>MVKKLIAAGAGALMLASVATPAFAWHWWGGSDDLTVSNHAWVKNTVITTADTGDNSIHGKYVFGGDIDTGDALAGADVLNQVNYTEVAGCDCFDDVTIRNRAGVRNFVYTSADTGDNSIHGKLVFGGDIDTGDALAGAFVTNVVNTNIVGE</sequence>
<evidence type="ECO:0000313" key="2">
    <source>
        <dbReference type="EMBL" id="KKU61036.1"/>
    </source>
</evidence>
<protein>
    <submittedName>
        <fullName evidence="2">Uncharacterized protein</fullName>
    </submittedName>
</protein>
<comment type="caution">
    <text evidence="2">The sequence shown here is derived from an EMBL/GenBank/DDBJ whole genome shotgun (WGS) entry which is preliminary data.</text>
</comment>
<dbReference type="EMBL" id="LCNT01000005">
    <property type="protein sequence ID" value="KKU61036.1"/>
    <property type="molecule type" value="Genomic_DNA"/>
</dbReference>
<keyword evidence="1" id="KW-0732">Signal</keyword>
<accession>A0A0G1RVA5</accession>
<dbReference type="AlphaFoldDB" id="A0A0G1RVA5"/>
<reference evidence="2 3" key="1">
    <citation type="journal article" date="2015" name="Nature">
        <title>rRNA introns, odd ribosomes, and small enigmatic genomes across a large radiation of phyla.</title>
        <authorList>
            <person name="Brown C.T."/>
            <person name="Hug L.A."/>
            <person name="Thomas B.C."/>
            <person name="Sharon I."/>
            <person name="Castelle C.J."/>
            <person name="Singh A."/>
            <person name="Wilkins M.J."/>
            <person name="Williams K.H."/>
            <person name="Banfield J.F."/>
        </authorList>
    </citation>
    <scope>NUCLEOTIDE SEQUENCE [LARGE SCALE GENOMIC DNA]</scope>
</reference>
<feature type="signal peptide" evidence="1">
    <location>
        <begin position="1"/>
        <end position="24"/>
    </location>
</feature>
<evidence type="ECO:0000313" key="3">
    <source>
        <dbReference type="Proteomes" id="UP000033860"/>
    </source>
</evidence>
<evidence type="ECO:0000256" key="1">
    <source>
        <dbReference type="SAM" id="SignalP"/>
    </source>
</evidence>
<organism evidence="2 3">
    <name type="scientific">Candidatus Beckwithbacteria bacterium GW2011_GWB1_47_15</name>
    <dbReference type="NCBI Taxonomy" id="1618371"/>
    <lineage>
        <taxon>Bacteria</taxon>
        <taxon>Candidatus Beckwithiibacteriota</taxon>
    </lineage>
</organism>
<proteinExistence type="predicted"/>
<gene>
    <name evidence="2" type="ORF">UX85_C0005G0074</name>
</gene>
<feature type="chain" id="PRO_5002539476" evidence="1">
    <location>
        <begin position="25"/>
        <end position="151"/>
    </location>
</feature>
<dbReference type="Proteomes" id="UP000033860">
    <property type="component" value="Unassembled WGS sequence"/>
</dbReference>
<name>A0A0G1RVA5_9BACT</name>